<evidence type="ECO:0000313" key="5">
    <source>
        <dbReference type="Proteomes" id="UP000317421"/>
    </source>
</evidence>
<keyword evidence="1" id="KW-0472">Membrane</keyword>
<evidence type="ECO:0000259" key="3">
    <source>
        <dbReference type="Pfam" id="PF13439"/>
    </source>
</evidence>
<dbReference type="Proteomes" id="UP000317421">
    <property type="component" value="Unassembled WGS sequence"/>
</dbReference>
<dbReference type="AlphaFoldDB" id="A0A5C6AF74"/>
<dbReference type="CDD" id="cd03801">
    <property type="entry name" value="GT4_PimA-like"/>
    <property type="match status" value="1"/>
</dbReference>
<keyword evidence="4" id="KW-0328">Glycosyltransferase</keyword>
<keyword evidence="4" id="KW-0808">Transferase</keyword>
<feature type="transmembrane region" description="Helical" evidence="1">
    <location>
        <begin position="408"/>
        <end position="427"/>
    </location>
</feature>
<organism evidence="4 5">
    <name type="scientific">Botrimarina colliarenosi</name>
    <dbReference type="NCBI Taxonomy" id="2528001"/>
    <lineage>
        <taxon>Bacteria</taxon>
        <taxon>Pseudomonadati</taxon>
        <taxon>Planctomycetota</taxon>
        <taxon>Planctomycetia</taxon>
        <taxon>Pirellulales</taxon>
        <taxon>Lacipirellulaceae</taxon>
        <taxon>Botrimarina</taxon>
    </lineage>
</organism>
<dbReference type="EC" id="2.4.-.-" evidence="4"/>
<dbReference type="PANTHER" id="PTHR12526:SF638">
    <property type="entry name" value="SPORE COAT PROTEIN SA"/>
    <property type="match status" value="1"/>
</dbReference>
<dbReference type="PANTHER" id="PTHR12526">
    <property type="entry name" value="GLYCOSYLTRANSFERASE"/>
    <property type="match status" value="1"/>
</dbReference>
<dbReference type="RefSeq" id="WP_146444856.1">
    <property type="nucleotide sequence ID" value="NZ_SJPR01000002.1"/>
</dbReference>
<dbReference type="GO" id="GO:0016757">
    <property type="term" value="F:glycosyltransferase activity"/>
    <property type="evidence" value="ECO:0007669"/>
    <property type="project" value="UniProtKB-KW"/>
</dbReference>
<dbReference type="InterPro" id="IPR028098">
    <property type="entry name" value="Glyco_trans_4-like_N"/>
</dbReference>
<evidence type="ECO:0000256" key="1">
    <source>
        <dbReference type="SAM" id="Phobius"/>
    </source>
</evidence>
<proteinExistence type="predicted"/>
<feature type="domain" description="Glycosyl transferase family 1" evidence="2">
    <location>
        <begin position="197"/>
        <end position="353"/>
    </location>
</feature>
<sequence length="454" mass="49238">MSNVVSETTHSELAASSLHVIRSGAIGGIERQAQEFSAELARLGAAQELWILSIDPVDASVVAWHERRIPVRVIDDRRGACFGIGRLVSLWRRFRAREEAIVHFHYALPHGLIWNELWAAKLAGKRVVATLHHTIVWPKITGANRIKQWLARRAIDAFTVTTHHALGLAGAALGPERVWRVPCCVPGGKASEEQIQAARDALGLTASQRLVVTLGRTVREKGVFDVADVAEGWPAESPETVFLIAGSGPAAEAIAQRAAAAERLRYVGRVEDADALLAAADLFLLPSYEEGFGLVFAEAGVQQTPSVAYDLPTVREVVTPGEAGWLAPVGDIKKLTETVHGALANDEERRRRGLEAARVAAEYSPQVVLPALLAVYQSLTPQPTRDPALKDSDRVRAATRLGDHPSQAIAMFAVGFVASFFLRLSILRRRHDSGTFRAALCPGGRAIEPPRGRD</sequence>
<dbReference type="OrthoDB" id="9772485at2"/>
<dbReference type="Pfam" id="PF00534">
    <property type="entry name" value="Glycos_transf_1"/>
    <property type="match status" value="1"/>
</dbReference>
<evidence type="ECO:0000259" key="2">
    <source>
        <dbReference type="Pfam" id="PF00534"/>
    </source>
</evidence>
<keyword evidence="1" id="KW-0812">Transmembrane</keyword>
<reference evidence="4 5" key="1">
    <citation type="submission" date="2019-02" db="EMBL/GenBank/DDBJ databases">
        <title>Deep-cultivation of Planctomycetes and their phenomic and genomic characterization uncovers novel biology.</title>
        <authorList>
            <person name="Wiegand S."/>
            <person name="Jogler M."/>
            <person name="Boedeker C."/>
            <person name="Pinto D."/>
            <person name="Vollmers J."/>
            <person name="Rivas-Marin E."/>
            <person name="Kohn T."/>
            <person name="Peeters S.H."/>
            <person name="Heuer A."/>
            <person name="Rast P."/>
            <person name="Oberbeckmann S."/>
            <person name="Bunk B."/>
            <person name="Jeske O."/>
            <person name="Meyerdierks A."/>
            <person name="Storesund J.E."/>
            <person name="Kallscheuer N."/>
            <person name="Luecker S."/>
            <person name="Lage O.M."/>
            <person name="Pohl T."/>
            <person name="Merkel B.J."/>
            <person name="Hornburger P."/>
            <person name="Mueller R.-W."/>
            <person name="Bruemmer F."/>
            <person name="Labrenz M."/>
            <person name="Spormann A.M."/>
            <person name="Op Den Camp H."/>
            <person name="Overmann J."/>
            <person name="Amann R."/>
            <person name="Jetten M.S.M."/>
            <person name="Mascher T."/>
            <person name="Medema M.H."/>
            <person name="Devos D.P."/>
            <person name="Kaster A.-K."/>
            <person name="Ovreas L."/>
            <person name="Rohde M."/>
            <person name="Galperin M.Y."/>
            <person name="Jogler C."/>
        </authorList>
    </citation>
    <scope>NUCLEOTIDE SEQUENCE [LARGE SCALE GENOMIC DNA]</scope>
    <source>
        <strain evidence="4 5">Pla108</strain>
    </source>
</reference>
<name>A0A5C6AF74_9BACT</name>
<dbReference type="Pfam" id="PF13439">
    <property type="entry name" value="Glyco_transf_4"/>
    <property type="match status" value="1"/>
</dbReference>
<dbReference type="InterPro" id="IPR001296">
    <property type="entry name" value="Glyco_trans_1"/>
</dbReference>
<keyword evidence="1" id="KW-1133">Transmembrane helix</keyword>
<gene>
    <name evidence="4" type="primary">tuaC</name>
    <name evidence="4" type="ORF">Pla108_21230</name>
</gene>
<dbReference type="Gene3D" id="3.40.50.2000">
    <property type="entry name" value="Glycogen Phosphorylase B"/>
    <property type="match status" value="2"/>
</dbReference>
<protein>
    <submittedName>
        <fullName evidence="4">Putative teichuronic acid biosynthesis glycosyltransferase TuaC</fullName>
        <ecNumber evidence="4">2.4.-.-</ecNumber>
    </submittedName>
</protein>
<keyword evidence="5" id="KW-1185">Reference proteome</keyword>
<evidence type="ECO:0000313" key="4">
    <source>
        <dbReference type="EMBL" id="TWT97968.1"/>
    </source>
</evidence>
<feature type="domain" description="Glycosyltransferase subfamily 4-like N-terminal" evidence="3">
    <location>
        <begin position="26"/>
        <end position="185"/>
    </location>
</feature>
<comment type="caution">
    <text evidence="4">The sequence shown here is derived from an EMBL/GenBank/DDBJ whole genome shotgun (WGS) entry which is preliminary data.</text>
</comment>
<dbReference type="EMBL" id="SJPR01000002">
    <property type="protein sequence ID" value="TWT97968.1"/>
    <property type="molecule type" value="Genomic_DNA"/>
</dbReference>
<dbReference type="SUPFAM" id="SSF53756">
    <property type="entry name" value="UDP-Glycosyltransferase/glycogen phosphorylase"/>
    <property type="match status" value="1"/>
</dbReference>
<accession>A0A5C6AF74</accession>